<evidence type="ECO:0000313" key="1">
    <source>
        <dbReference type="EMBL" id="SEP05160.1"/>
    </source>
</evidence>
<evidence type="ECO:0000313" key="2">
    <source>
        <dbReference type="Proteomes" id="UP000199126"/>
    </source>
</evidence>
<dbReference type="InterPro" id="IPR055944">
    <property type="entry name" value="DUF7522"/>
</dbReference>
<proteinExistence type="predicted"/>
<organism evidence="1 2">
    <name type="scientific">Halogranum amylolyticum</name>
    <dbReference type="NCBI Taxonomy" id="660520"/>
    <lineage>
        <taxon>Archaea</taxon>
        <taxon>Methanobacteriati</taxon>
        <taxon>Methanobacteriota</taxon>
        <taxon>Stenosarchaea group</taxon>
        <taxon>Halobacteria</taxon>
        <taxon>Halobacteriales</taxon>
        <taxon>Haloferacaceae</taxon>
    </lineage>
</organism>
<name>A0A1H8UPN6_9EURY</name>
<reference evidence="2" key="1">
    <citation type="submission" date="2016-10" db="EMBL/GenBank/DDBJ databases">
        <authorList>
            <person name="Varghese N."/>
            <person name="Submissions S."/>
        </authorList>
    </citation>
    <scope>NUCLEOTIDE SEQUENCE [LARGE SCALE GENOMIC DNA]</scope>
    <source>
        <strain evidence="2">CGMCC 1.10121</strain>
    </source>
</reference>
<dbReference type="OrthoDB" id="256252at2157"/>
<dbReference type="EMBL" id="FODV01000012">
    <property type="protein sequence ID" value="SEP05160.1"/>
    <property type="molecule type" value="Genomic_DNA"/>
</dbReference>
<gene>
    <name evidence="1" type="ORF">SAMN04487948_11218</name>
</gene>
<dbReference type="RefSeq" id="WP_089826373.1">
    <property type="nucleotide sequence ID" value="NZ_FODV01000012.1"/>
</dbReference>
<dbReference type="Pfam" id="PF24366">
    <property type="entry name" value="DUF7522"/>
    <property type="match status" value="1"/>
</dbReference>
<protein>
    <submittedName>
        <fullName evidence="1">Uncharacterized protein</fullName>
    </submittedName>
</protein>
<sequence>MSETQFTTSIDNAVAENIVSAARTSLSDTLRSVIYFTPSSFDVLYVRQDLYDTPEDARSLKKPLVELEQVGFVEAPVRTAIFQHEESTVGPYEFTVRFHHDGFVVRTIEGDHGVLFTTDSMAVTEFEEAISAIGKLLQDR</sequence>
<accession>A0A1H8UPN6</accession>
<dbReference type="Proteomes" id="UP000199126">
    <property type="component" value="Unassembled WGS sequence"/>
</dbReference>
<dbReference type="AlphaFoldDB" id="A0A1H8UPN6"/>
<keyword evidence="2" id="KW-1185">Reference proteome</keyword>